<gene>
    <name evidence="1" type="ORF">MBAV_005046</name>
</gene>
<evidence type="ECO:0000313" key="2">
    <source>
        <dbReference type="Proteomes" id="UP000033423"/>
    </source>
</evidence>
<comment type="caution">
    <text evidence="1">The sequence shown here is derived from an EMBL/GenBank/DDBJ whole genome shotgun (WGS) entry which is preliminary data.</text>
</comment>
<dbReference type="EMBL" id="LACI01002182">
    <property type="protein sequence ID" value="KJU82759.1"/>
    <property type="molecule type" value="Genomic_DNA"/>
</dbReference>
<dbReference type="Proteomes" id="UP000033423">
    <property type="component" value="Unassembled WGS sequence"/>
</dbReference>
<protein>
    <submittedName>
        <fullName evidence="1">Uncharacterized protein</fullName>
    </submittedName>
</protein>
<accession>A0A0F3GLD7</accession>
<evidence type="ECO:0000313" key="1">
    <source>
        <dbReference type="EMBL" id="KJU82759.1"/>
    </source>
</evidence>
<reference evidence="1 2" key="1">
    <citation type="submission" date="2015-02" db="EMBL/GenBank/DDBJ databases">
        <title>Single-cell genomics of uncultivated deep-branching MTB reveals a conserved set of magnetosome genes.</title>
        <authorList>
            <person name="Kolinko S."/>
            <person name="Richter M."/>
            <person name="Glockner F.O."/>
            <person name="Brachmann A."/>
            <person name="Schuler D."/>
        </authorList>
    </citation>
    <scope>NUCLEOTIDE SEQUENCE [LARGE SCALE GENOMIC DNA]</scope>
    <source>
        <strain evidence="1">TM-1</strain>
    </source>
</reference>
<proteinExistence type="predicted"/>
<keyword evidence="2" id="KW-1185">Reference proteome</keyword>
<organism evidence="1 2">
    <name type="scientific">Candidatus Magnetobacterium bavaricum</name>
    <dbReference type="NCBI Taxonomy" id="29290"/>
    <lineage>
        <taxon>Bacteria</taxon>
        <taxon>Pseudomonadati</taxon>
        <taxon>Nitrospirota</taxon>
        <taxon>Thermodesulfovibrionia</taxon>
        <taxon>Thermodesulfovibrionales</taxon>
        <taxon>Candidatus Magnetobacteriaceae</taxon>
        <taxon>Candidatus Magnetobacterium</taxon>
    </lineage>
</organism>
<dbReference type="AlphaFoldDB" id="A0A0F3GLD7"/>
<sequence length="61" mass="7472">MRLYEHYFLLDECFSCYLLEQTGASTCHFDAYIRDMHDDKPKSVIYFRSYKKEFCVSSIYY</sequence>
<name>A0A0F3GLD7_9BACT</name>